<feature type="domain" description="Peptidase C51" evidence="3">
    <location>
        <begin position="187"/>
        <end position="317"/>
    </location>
</feature>
<dbReference type="EMBL" id="JGZT01000005">
    <property type="protein sequence ID" value="KFJ03357.1"/>
    <property type="molecule type" value="Genomic_DNA"/>
</dbReference>
<dbReference type="Gene3D" id="3.90.1720.10">
    <property type="entry name" value="endopeptidase domain like (from Nostoc punctiforme)"/>
    <property type="match status" value="1"/>
</dbReference>
<sequence>MKHAARKTTRTGRHFRVADVLASSPRGSHAAHAVRGVRAMRADGAEQTLGLDPALAAKLEEVAPLTRRAIRESARAARRKSRFMASGSMVALAGAAAAALSLSNMNATTSLASSETGTTTVQTTKSATGSSVSRSQERTSLGFSASDSTTSSGNWSLGASNSELDVAQMSQTTVSNPAVAVLYEADKSILPSGFDPNHDSGDSGNQYSFSQCTWWAYVRRHQLGLPVGSHLGDGAQWAASAKKLGYWVDSTPRHVGDVIVFQRGQFGSSAVYGHVAIVEQINADGSIVTSECGASLNGKTVSRTFSADQASQLQFIHY</sequence>
<dbReference type="GO" id="GO:0008745">
    <property type="term" value="F:N-acetylmuramoyl-L-alanine amidase activity"/>
    <property type="evidence" value="ECO:0007669"/>
    <property type="project" value="UniProtKB-EC"/>
</dbReference>
<dbReference type="InterPro" id="IPR007921">
    <property type="entry name" value="CHAP_dom"/>
</dbReference>
<dbReference type="InterPro" id="IPR038765">
    <property type="entry name" value="Papain-like_cys_pep_sf"/>
</dbReference>
<keyword evidence="4" id="KW-0378">Hydrolase</keyword>
<comment type="caution">
    <text evidence="4">The sequence shown here is derived from an EMBL/GenBank/DDBJ whole genome shotgun (WGS) entry which is preliminary data.</text>
</comment>
<protein>
    <submittedName>
        <fullName evidence="4">N-acetylmuramoyl-L-alanine amidase</fullName>
        <ecNumber evidence="4">3.5.1.28</ecNumber>
    </submittedName>
</protein>
<accession>A0A087E6F6</accession>
<dbReference type="SUPFAM" id="SSF54001">
    <property type="entry name" value="Cysteine proteinases"/>
    <property type="match status" value="1"/>
</dbReference>
<dbReference type="PROSITE" id="PS50911">
    <property type="entry name" value="CHAP"/>
    <property type="match status" value="1"/>
</dbReference>
<dbReference type="AlphaFoldDB" id="A0A087E6F6"/>
<evidence type="ECO:0000256" key="2">
    <source>
        <dbReference type="SAM" id="Phobius"/>
    </source>
</evidence>
<organism evidence="4 5">
    <name type="scientific">Bifidobacterium thermacidophilum subsp. thermacidophilum</name>
    <dbReference type="NCBI Taxonomy" id="79262"/>
    <lineage>
        <taxon>Bacteria</taxon>
        <taxon>Bacillati</taxon>
        <taxon>Actinomycetota</taxon>
        <taxon>Actinomycetes</taxon>
        <taxon>Bifidobacteriales</taxon>
        <taxon>Bifidobacteriaceae</taxon>
        <taxon>Bifidobacterium</taxon>
    </lineage>
</organism>
<dbReference type="RefSeq" id="WP_029575878.1">
    <property type="nucleotide sequence ID" value="NZ_JGZT01000005.1"/>
</dbReference>
<evidence type="ECO:0000259" key="3">
    <source>
        <dbReference type="PROSITE" id="PS50911"/>
    </source>
</evidence>
<feature type="transmembrane region" description="Helical" evidence="2">
    <location>
        <begin position="83"/>
        <end position="102"/>
    </location>
</feature>
<evidence type="ECO:0000313" key="4">
    <source>
        <dbReference type="EMBL" id="KFJ03357.1"/>
    </source>
</evidence>
<feature type="region of interest" description="Disordered" evidence="1">
    <location>
        <begin position="111"/>
        <end position="154"/>
    </location>
</feature>
<name>A0A087E6F6_9BIFI</name>
<feature type="compositionally biased region" description="Low complexity" evidence="1">
    <location>
        <begin position="111"/>
        <end position="130"/>
    </location>
</feature>
<keyword evidence="2" id="KW-0812">Transmembrane</keyword>
<dbReference type="Pfam" id="PF05257">
    <property type="entry name" value="CHAP"/>
    <property type="match status" value="1"/>
</dbReference>
<keyword evidence="2" id="KW-1133">Transmembrane helix</keyword>
<feature type="compositionally biased region" description="Polar residues" evidence="1">
    <location>
        <begin position="131"/>
        <end position="154"/>
    </location>
</feature>
<dbReference type="EC" id="3.5.1.28" evidence="4"/>
<proteinExistence type="predicted"/>
<reference evidence="4 5" key="1">
    <citation type="submission" date="2014-03" db="EMBL/GenBank/DDBJ databases">
        <title>Genomics of Bifidobacteria.</title>
        <authorList>
            <person name="Ventura M."/>
            <person name="Milani C."/>
            <person name="Lugli G.A."/>
        </authorList>
    </citation>
    <scope>NUCLEOTIDE SEQUENCE [LARGE SCALE GENOMIC DNA]</scope>
    <source>
        <strain evidence="4 5">LMG 21395</strain>
    </source>
</reference>
<dbReference type="OrthoDB" id="3240061at2"/>
<evidence type="ECO:0000313" key="5">
    <source>
        <dbReference type="Proteomes" id="UP000029003"/>
    </source>
</evidence>
<evidence type="ECO:0000256" key="1">
    <source>
        <dbReference type="SAM" id="MobiDB-lite"/>
    </source>
</evidence>
<gene>
    <name evidence="4" type="ORF">THER5_0817</name>
</gene>
<keyword evidence="2" id="KW-0472">Membrane</keyword>
<dbReference type="Proteomes" id="UP000029003">
    <property type="component" value="Unassembled WGS sequence"/>
</dbReference>